<evidence type="ECO:0000256" key="1">
    <source>
        <dbReference type="ARBA" id="ARBA00022490"/>
    </source>
</evidence>
<evidence type="ECO:0000313" key="8">
    <source>
        <dbReference type="Proteomes" id="UP000485058"/>
    </source>
</evidence>
<feature type="compositionally biased region" description="Low complexity" evidence="4">
    <location>
        <begin position="44"/>
        <end position="74"/>
    </location>
</feature>
<feature type="chain" id="PRO_5025438540" evidence="5">
    <location>
        <begin position="26"/>
        <end position="204"/>
    </location>
</feature>
<sequence>MRFGVSAARLTSLSLRASCLGPCLAASKFWAADSSDDDDDDKSQSGSSDTGSDSSSGSDSDSGSSSSDSDSSSSDDGKGGNRFLAGGSDSDSDDQKRVVKSAKDKALADLLACCEDIRKKMKINDWTSIQTLFDELNKRLEKCQKHQGVGVPRGYVRILAELEDYLNETNANKEVKKKMNASNAKALNTMRQRLKKHMPTYQEQ</sequence>
<dbReference type="InterPro" id="IPR027516">
    <property type="entry name" value="EIF3C"/>
</dbReference>
<keyword evidence="3" id="KW-0648">Protein biosynthesis</keyword>
<evidence type="ECO:0000259" key="6">
    <source>
        <dbReference type="Pfam" id="PF05470"/>
    </source>
</evidence>
<dbReference type="PANTHER" id="PTHR13937:SF0">
    <property type="entry name" value="EUKARYOTIC TRANSLATION INITIATION FACTOR 3 SUBUNIT C-RELATED"/>
    <property type="match status" value="1"/>
</dbReference>
<keyword evidence="2 7" id="KW-0396">Initiation factor</keyword>
<feature type="non-terminal residue" evidence="7">
    <location>
        <position position="204"/>
    </location>
</feature>
<comment type="caution">
    <text evidence="7">The sequence shown here is derived from an EMBL/GenBank/DDBJ whole genome shotgun (WGS) entry which is preliminary data.</text>
</comment>
<evidence type="ECO:0000313" key="7">
    <source>
        <dbReference type="EMBL" id="GFH10279.1"/>
    </source>
</evidence>
<feature type="signal peptide" evidence="5">
    <location>
        <begin position="1"/>
        <end position="25"/>
    </location>
</feature>
<dbReference type="Pfam" id="PF05470">
    <property type="entry name" value="eIF-3c_N"/>
    <property type="match status" value="1"/>
</dbReference>
<organism evidence="7 8">
    <name type="scientific">Haematococcus lacustris</name>
    <name type="common">Green alga</name>
    <name type="synonym">Haematococcus pluvialis</name>
    <dbReference type="NCBI Taxonomy" id="44745"/>
    <lineage>
        <taxon>Eukaryota</taxon>
        <taxon>Viridiplantae</taxon>
        <taxon>Chlorophyta</taxon>
        <taxon>core chlorophytes</taxon>
        <taxon>Chlorophyceae</taxon>
        <taxon>CS clade</taxon>
        <taxon>Chlamydomonadales</taxon>
        <taxon>Haematococcaceae</taxon>
        <taxon>Haematococcus</taxon>
    </lineage>
</organism>
<dbReference type="GO" id="GO:0031369">
    <property type="term" value="F:translation initiation factor binding"/>
    <property type="evidence" value="ECO:0007669"/>
    <property type="project" value="InterPro"/>
</dbReference>
<proteinExistence type="predicted"/>
<dbReference type="Proteomes" id="UP000485058">
    <property type="component" value="Unassembled WGS sequence"/>
</dbReference>
<dbReference type="GO" id="GO:0003723">
    <property type="term" value="F:RNA binding"/>
    <property type="evidence" value="ECO:0007669"/>
    <property type="project" value="InterPro"/>
</dbReference>
<dbReference type="AlphaFoldDB" id="A0A699YUZ8"/>
<keyword evidence="5" id="KW-0732">Signal</keyword>
<evidence type="ECO:0000256" key="5">
    <source>
        <dbReference type="SAM" id="SignalP"/>
    </source>
</evidence>
<accession>A0A699YUZ8</accession>
<feature type="region of interest" description="Disordered" evidence="4">
    <location>
        <begin position="32"/>
        <end position="97"/>
    </location>
</feature>
<dbReference type="PANTHER" id="PTHR13937">
    <property type="entry name" value="EUKARYOTIC TRANSLATION INITATION FACTOR 3, SUBUNIT 8 EIF3S8 -RELATED"/>
    <property type="match status" value="1"/>
</dbReference>
<keyword evidence="8" id="KW-1185">Reference proteome</keyword>
<evidence type="ECO:0000256" key="3">
    <source>
        <dbReference type="ARBA" id="ARBA00022917"/>
    </source>
</evidence>
<evidence type="ECO:0000256" key="4">
    <source>
        <dbReference type="SAM" id="MobiDB-lite"/>
    </source>
</evidence>
<dbReference type="EMBL" id="BLLF01000302">
    <property type="protein sequence ID" value="GFH10279.1"/>
    <property type="molecule type" value="Genomic_DNA"/>
</dbReference>
<dbReference type="InterPro" id="IPR008905">
    <property type="entry name" value="EIF3C_N_dom"/>
</dbReference>
<dbReference type="GO" id="GO:0003743">
    <property type="term" value="F:translation initiation factor activity"/>
    <property type="evidence" value="ECO:0007669"/>
    <property type="project" value="UniProtKB-KW"/>
</dbReference>
<name>A0A699YUZ8_HAELA</name>
<protein>
    <submittedName>
        <fullName evidence="7">Eukaryotic translation initiation factor 3 subunit C</fullName>
    </submittedName>
</protein>
<evidence type="ECO:0000256" key="2">
    <source>
        <dbReference type="ARBA" id="ARBA00022540"/>
    </source>
</evidence>
<gene>
    <name evidence="7" type="ORF">HaLaN_05562</name>
</gene>
<keyword evidence="1" id="KW-0963">Cytoplasm</keyword>
<reference evidence="7 8" key="1">
    <citation type="submission" date="2020-02" db="EMBL/GenBank/DDBJ databases">
        <title>Draft genome sequence of Haematococcus lacustris strain NIES-144.</title>
        <authorList>
            <person name="Morimoto D."/>
            <person name="Nakagawa S."/>
            <person name="Yoshida T."/>
            <person name="Sawayama S."/>
        </authorList>
    </citation>
    <scope>NUCLEOTIDE SEQUENCE [LARGE SCALE GENOMIC DNA]</scope>
    <source>
        <strain evidence="7 8">NIES-144</strain>
    </source>
</reference>
<feature type="domain" description="Eukaryotic translation initiation factor 3 subunit C N-terminal" evidence="6">
    <location>
        <begin position="89"/>
        <end position="203"/>
    </location>
</feature>
<dbReference type="GO" id="GO:0005852">
    <property type="term" value="C:eukaryotic translation initiation factor 3 complex"/>
    <property type="evidence" value="ECO:0007669"/>
    <property type="project" value="InterPro"/>
</dbReference>